<organism evidence="8 9">
    <name type="scientific">Fasciolopsis buskii</name>
    <dbReference type="NCBI Taxonomy" id="27845"/>
    <lineage>
        <taxon>Eukaryota</taxon>
        <taxon>Metazoa</taxon>
        <taxon>Spiralia</taxon>
        <taxon>Lophotrochozoa</taxon>
        <taxon>Platyhelminthes</taxon>
        <taxon>Trematoda</taxon>
        <taxon>Digenea</taxon>
        <taxon>Plagiorchiida</taxon>
        <taxon>Echinostomata</taxon>
        <taxon>Echinostomatoidea</taxon>
        <taxon>Fasciolidae</taxon>
        <taxon>Fasciolopsis</taxon>
    </lineage>
</organism>
<dbReference type="SUPFAM" id="SSF52374">
    <property type="entry name" value="Nucleotidylyl transferase"/>
    <property type="match status" value="1"/>
</dbReference>
<accession>A0A8E0RU20</accession>
<dbReference type="InterPro" id="IPR002300">
    <property type="entry name" value="aa-tRNA-synth_Ia"/>
</dbReference>
<dbReference type="InterPro" id="IPR009008">
    <property type="entry name" value="Val/Leu/Ile-tRNA-synth_edit"/>
</dbReference>
<evidence type="ECO:0000256" key="5">
    <source>
        <dbReference type="ARBA" id="ARBA00022917"/>
    </source>
</evidence>
<dbReference type="GO" id="GO:0005524">
    <property type="term" value="F:ATP binding"/>
    <property type="evidence" value="ECO:0007669"/>
    <property type="project" value="UniProtKB-KW"/>
</dbReference>
<reference evidence="8" key="1">
    <citation type="submission" date="2019-05" db="EMBL/GenBank/DDBJ databases">
        <title>Annotation for the trematode Fasciolopsis buski.</title>
        <authorList>
            <person name="Choi Y.-J."/>
        </authorList>
    </citation>
    <scope>NUCLEOTIDE SEQUENCE</scope>
    <source>
        <strain evidence="8">HT</strain>
        <tissue evidence="8">Whole worm</tissue>
    </source>
</reference>
<keyword evidence="4" id="KW-0067">ATP-binding</keyword>
<evidence type="ECO:0000256" key="4">
    <source>
        <dbReference type="ARBA" id="ARBA00022840"/>
    </source>
</evidence>
<evidence type="ECO:0000256" key="1">
    <source>
        <dbReference type="ARBA" id="ARBA00005594"/>
    </source>
</evidence>
<feature type="domain" description="Aminoacyl-tRNA synthetase class Ia" evidence="7">
    <location>
        <begin position="195"/>
        <end position="284"/>
    </location>
</feature>
<dbReference type="PANTHER" id="PTHR42765">
    <property type="entry name" value="SOLEUCYL-TRNA SYNTHETASE"/>
    <property type="match status" value="1"/>
</dbReference>
<proteinExistence type="inferred from homology"/>
<comment type="similarity">
    <text evidence="1">Belongs to the class-I aminoacyl-tRNA synthetase family.</text>
</comment>
<keyword evidence="2 8" id="KW-0436">Ligase</keyword>
<dbReference type="OrthoDB" id="10264412at2759"/>
<evidence type="ECO:0000259" key="7">
    <source>
        <dbReference type="Pfam" id="PF00133"/>
    </source>
</evidence>
<dbReference type="AlphaFoldDB" id="A0A8E0RU20"/>
<name>A0A8E0RU20_9TREM</name>
<dbReference type="Pfam" id="PF00133">
    <property type="entry name" value="tRNA-synt_1"/>
    <property type="match status" value="1"/>
</dbReference>
<dbReference type="GO" id="GO:0004822">
    <property type="term" value="F:isoleucine-tRNA ligase activity"/>
    <property type="evidence" value="ECO:0007669"/>
    <property type="project" value="TreeGrafter"/>
</dbReference>
<comment type="caution">
    <text evidence="8">The sequence shown here is derived from an EMBL/GenBank/DDBJ whole genome shotgun (WGS) entry which is preliminary data.</text>
</comment>
<evidence type="ECO:0000256" key="6">
    <source>
        <dbReference type="ARBA" id="ARBA00023146"/>
    </source>
</evidence>
<evidence type="ECO:0000256" key="2">
    <source>
        <dbReference type="ARBA" id="ARBA00022598"/>
    </source>
</evidence>
<keyword evidence="3" id="KW-0547">Nucleotide-binding</keyword>
<dbReference type="Gene3D" id="3.40.50.620">
    <property type="entry name" value="HUPs"/>
    <property type="match status" value="1"/>
</dbReference>
<dbReference type="EMBL" id="LUCM01005469">
    <property type="protein sequence ID" value="KAA0192784.1"/>
    <property type="molecule type" value="Genomic_DNA"/>
</dbReference>
<sequence>MNILTRSTRPSKLTIPKCCKRLYKNTINQPKFPFAIHPSSELRETTNVSSWYLCLKALPSEDLYLVGKMFMERFISMLPGQKLIVLDEFSGTKTYASGHLLIAVGSELEGLLYEHPIRGDSFYMPFLPASHVVETVGTGLVHCAPCHGREDFEVGCKFSLPLNLLVDESACFKTNAHPRLAGLSVLGDGNEKVLEMVKPMTLLVEDLKHSYPYDWRTKTPIITVLSDQWFVDTEKIADLAMESYQTVDVIPPNHKPSMLPFLISRPRWCISRQRSWGVPIPVLFRVTDSSPIVD</sequence>
<dbReference type="Gene3D" id="3.90.740.10">
    <property type="entry name" value="Valyl/Leucyl/Isoleucyl-tRNA synthetase, editing domain"/>
    <property type="match status" value="1"/>
</dbReference>
<dbReference type="GO" id="GO:0032543">
    <property type="term" value="P:mitochondrial translation"/>
    <property type="evidence" value="ECO:0007669"/>
    <property type="project" value="TreeGrafter"/>
</dbReference>
<dbReference type="GO" id="GO:0002161">
    <property type="term" value="F:aminoacyl-tRNA deacylase activity"/>
    <property type="evidence" value="ECO:0007669"/>
    <property type="project" value="InterPro"/>
</dbReference>
<dbReference type="Proteomes" id="UP000728185">
    <property type="component" value="Unassembled WGS sequence"/>
</dbReference>
<gene>
    <name evidence="8" type="ORF">FBUS_07253</name>
</gene>
<keyword evidence="5" id="KW-0648">Protein biosynthesis</keyword>
<dbReference type="InterPro" id="IPR050081">
    <property type="entry name" value="Ile-tRNA_ligase"/>
</dbReference>
<evidence type="ECO:0000313" key="8">
    <source>
        <dbReference type="EMBL" id="KAA0192784.1"/>
    </source>
</evidence>
<dbReference type="SUPFAM" id="SSF50677">
    <property type="entry name" value="ValRS/IleRS/LeuRS editing domain"/>
    <property type="match status" value="1"/>
</dbReference>
<dbReference type="PANTHER" id="PTHR42765:SF1">
    <property type="entry name" value="ISOLEUCINE--TRNA LIGASE, MITOCHONDRIAL"/>
    <property type="match status" value="1"/>
</dbReference>
<dbReference type="GO" id="GO:0006428">
    <property type="term" value="P:isoleucyl-tRNA aminoacylation"/>
    <property type="evidence" value="ECO:0007669"/>
    <property type="project" value="TreeGrafter"/>
</dbReference>
<evidence type="ECO:0000256" key="3">
    <source>
        <dbReference type="ARBA" id="ARBA00022741"/>
    </source>
</evidence>
<dbReference type="GO" id="GO:0005739">
    <property type="term" value="C:mitochondrion"/>
    <property type="evidence" value="ECO:0007669"/>
    <property type="project" value="TreeGrafter"/>
</dbReference>
<keyword evidence="9" id="KW-1185">Reference proteome</keyword>
<dbReference type="InterPro" id="IPR014729">
    <property type="entry name" value="Rossmann-like_a/b/a_fold"/>
</dbReference>
<evidence type="ECO:0000313" key="9">
    <source>
        <dbReference type="Proteomes" id="UP000728185"/>
    </source>
</evidence>
<keyword evidence="6" id="KW-0030">Aminoacyl-tRNA synthetase</keyword>
<protein>
    <submittedName>
        <fullName evidence="8">Isoleucine--tRNA ligase mitochondrial</fullName>
    </submittedName>
</protein>